<protein>
    <submittedName>
        <fullName evidence="1">Transposase-like protein</fullName>
    </submittedName>
</protein>
<dbReference type="EMBL" id="JBEPTQ010000002">
    <property type="protein sequence ID" value="MET4724788.1"/>
    <property type="molecule type" value="Genomic_DNA"/>
</dbReference>
<accession>A0ABV2S6G7</accession>
<evidence type="ECO:0000313" key="2">
    <source>
        <dbReference type="Proteomes" id="UP001549291"/>
    </source>
</evidence>
<reference evidence="1 2" key="1">
    <citation type="submission" date="2024-06" db="EMBL/GenBank/DDBJ databases">
        <title>Genomic Encyclopedia of Type Strains, Phase V (KMG-V): Genome sequencing to study the core and pangenomes of soil and plant-associated prokaryotes.</title>
        <authorList>
            <person name="Whitman W."/>
        </authorList>
    </citation>
    <scope>NUCLEOTIDE SEQUENCE [LARGE SCALE GENOMIC DNA]</scope>
    <source>
        <strain evidence="1 2">USDA 160</strain>
    </source>
</reference>
<dbReference type="Proteomes" id="UP001549291">
    <property type="component" value="Unassembled WGS sequence"/>
</dbReference>
<keyword evidence="2" id="KW-1185">Reference proteome</keyword>
<gene>
    <name evidence="1" type="ORF">ABIF63_008894</name>
</gene>
<sequence>MTTSTPTARTPLYRRHRFPPEVISYAAWLYFRLPLKLAHGRGRAEVLAARGIGVTYEIVRQ</sequence>
<name>A0ABV2S6G7_BRAJP</name>
<comment type="caution">
    <text evidence="1">The sequence shown here is derived from an EMBL/GenBank/DDBJ whole genome shotgun (WGS) entry which is preliminary data.</text>
</comment>
<evidence type="ECO:0000313" key="1">
    <source>
        <dbReference type="EMBL" id="MET4724788.1"/>
    </source>
</evidence>
<organism evidence="1 2">
    <name type="scientific">Bradyrhizobium japonicum</name>
    <dbReference type="NCBI Taxonomy" id="375"/>
    <lineage>
        <taxon>Bacteria</taxon>
        <taxon>Pseudomonadati</taxon>
        <taxon>Pseudomonadota</taxon>
        <taxon>Alphaproteobacteria</taxon>
        <taxon>Hyphomicrobiales</taxon>
        <taxon>Nitrobacteraceae</taxon>
        <taxon>Bradyrhizobium</taxon>
    </lineage>
</organism>
<proteinExistence type="predicted"/>